<evidence type="ECO:0000256" key="1">
    <source>
        <dbReference type="SAM" id="MobiDB-lite"/>
    </source>
</evidence>
<accession>A0A0G2HX11</accession>
<evidence type="ECO:0000313" key="2">
    <source>
        <dbReference type="EMBL" id="KKZ62628.1"/>
    </source>
</evidence>
<sequence>MSNIAHADAVTLSHYRSQRALLSLDNGTYIGYIFTRWRLMTADQHGIYPLSGIRPGLPAGIHSHVQPSLHSVQQKDLPKQTLPPLRKNNSTLESNIKNDQKKCTLGLRSPYTPLRVLAQPSNRDQKFE</sequence>
<proteinExistence type="predicted"/>
<name>A0A0G2HX11_9EURO</name>
<gene>
    <name evidence="2" type="ORF">EMCG_03038</name>
</gene>
<comment type="caution">
    <text evidence="2">The sequence shown here is derived from an EMBL/GenBank/DDBJ whole genome shotgun (WGS) entry which is preliminary data.</text>
</comment>
<feature type="region of interest" description="Disordered" evidence="1">
    <location>
        <begin position="66"/>
        <end position="92"/>
    </location>
</feature>
<dbReference type="EMBL" id="LCZI01001061">
    <property type="protein sequence ID" value="KKZ62628.1"/>
    <property type="molecule type" value="Genomic_DNA"/>
</dbReference>
<reference evidence="3" key="1">
    <citation type="journal article" date="2015" name="PLoS Genet.">
        <title>The dynamic genome and transcriptome of the human fungal pathogen Blastomyces and close relative Emmonsia.</title>
        <authorList>
            <person name="Munoz J.F."/>
            <person name="Gauthier G.M."/>
            <person name="Desjardins C.A."/>
            <person name="Gallo J.E."/>
            <person name="Holder J."/>
            <person name="Sullivan T.D."/>
            <person name="Marty A.J."/>
            <person name="Carmen J.C."/>
            <person name="Chen Z."/>
            <person name="Ding L."/>
            <person name="Gujja S."/>
            <person name="Magrini V."/>
            <person name="Misas E."/>
            <person name="Mitreva M."/>
            <person name="Priest M."/>
            <person name="Saif S."/>
            <person name="Whiston E.A."/>
            <person name="Young S."/>
            <person name="Zeng Q."/>
            <person name="Goldman W.E."/>
            <person name="Mardis E.R."/>
            <person name="Taylor J.W."/>
            <person name="McEwen J.G."/>
            <person name="Clay O.K."/>
            <person name="Klein B.S."/>
            <person name="Cuomo C.A."/>
        </authorList>
    </citation>
    <scope>NUCLEOTIDE SEQUENCE [LARGE SCALE GENOMIC DNA]</scope>
    <source>
        <strain evidence="3">UAMH 3008</strain>
    </source>
</reference>
<dbReference type="VEuPathDB" id="FungiDB:EMCG_03038"/>
<evidence type="ECO:0000313" key="3">
    <source>
        <dbReference type="Proteomes" id="UP000034164"/>
    </source>
</evidence>
<dbReference type="Proteomes" id="UP000034164">
    <property type="component" value="Unassembled WGS sequence"/>
</dbReference>
<organism evidence="2 3">
    <name type="scientific">[Emmonsia] crescens</name>
    <dbReference type="NCBI Taxonomy" id="73230"/>
    <lineage>
        <taxon>Eukaryota</taxon>
        <taxon>Fungi</taxon>
        <taxon>Dikarya</taxon>
        <taxon>Ascomycota</taxon>
        <taxon>Pezizomycotina</taxon>
        <taxon>Eurotiomycetes</taxon>
        <taxon>Eurotiomycetidae</taxon>
        <taxon>Onygenales</taxon>
        <taxon>Ajellomycetaceae</taxon>
        <taxon>Emergomyces</taxon>
    </lineage>
</organism>
<protein>
    <submittedName>
        <fullName evidence="2">Uncharacterized protein</fullName>
    </submittedName>
</protein>
<dbReference type="AlphaFoldDB" id="A0A0G2HX11"/>